<dbReference type="AlphaFoldDB" id="A0A2A2DGM5"/>
<sequence length="94" mass="10235">MQDRQRIQTKMLSGAASEEPLVLPLEAIELDAFCRRHEQDTFWRGRYSVAAAPSWPRSSTPTGSATSPTTQARAGIPKSVVAVPMAYPAPTTCM</sequence>
<keyword evidence="3" id="KW-1185">Reference proteome</keyword>
<organism evidence="2 3">
    <name type="scientific">Streptomyces albireticuli</name>
    <dbReference type="NCBI Taxonomy" id="1940"/>
    <lineage>
        <taxon>Bacteria</taxon>
        <taxon>Bacillati</taxon>
        <taxon>Actinomycetota</taxon>
        <taxon>Actinomycetes</taxon>
        <taxon>Kitasatosporales</taxon>
        <taxon>Streptomycetaceae</taxon>
        <taxon>Streptomyces</taxon>
    </lineage>
</organism>
<comment type="caution">
    <text evidence="2">The sequence shown here is derived from an EMBL/GenBank/DDBJ whole genome shotgun (WGS) entry which is preliminary data.</text>
</comment>
<dbReference type="RefSeq" id="WP_095578836.1">
    <property type="nucleotide sequence ID" value="NZ_JAJQQQ010000034.1"/>
</dbReference>
<feature type="region of interest" description="Disordered" evidence="1">
    <location>
        <begin position="52"/>
        <end position="73"/>
    </location>
</feature>
<name>A0A2A2DGM5_9ACTN</name>
<dbReference type="EMBL" id="NSJV01000055">
    <property type="protein sequence ID" value="PAU50402.1"/>
    <property type="molecule type" value="Genomic_DNA"/>
</dbReference>
<reference evidence="2 3" key="1">
    <citation type="submission" date="2017-08" db="EMBL/GenBank/DDBJ databases">
        <title>Genome sequence of Streptomyces albireticuli NRRL B-1670.</title>
        <authorList>
            <person name="Graham D.E."/>
            <person name="Mahan K.M."/>
            <person name="Klingeman D.M."/>
            <person name="Hettich R.L."/>
            <person name="Parry R.J."/>
            <person name="Spain J.C."/>
        </authorList>
    </citation>
    <scope>NUCLEOTIDE SEQUENCE [LARGE SCALE GENOMIC DNA]</scope>
    <source>
        <strain evidence="2 3">NRRL B-1670</strain>
    </source>
</reference>
<protein>
    <submittedName>
        <fullName evidence="2">Uncharacterized protein</fullName>
    </submittedName>
</protein>
<feature type="compositionally biased region" description="Low complexity" evidence="1">
    <location>
        <begin position="56"/>
        <end position="70"/>
    </location>
</feature>
<evidence type="ECO:0000313" key="2">
    <source>
        <dbReference type="EMBL" id="PAU50402.1"/>
    </source>
</evidence>
<evidence type="ECO:0000313" key="3">
    <source>
        <dbReference type="Proteomes" id="UP000218944"/>
    </source>
</evidence>
<evidence type="ECO:0000256" key="1">
    <source>
        <dbReference type="SAM" id="MobiDB-lite"/>
    </source>
</evidence>
<dbReference type="Proteomes" id="UP000218944">
    <property type="component" value="Unassembled WGS sequence"/>
</dbReference>
<accession>A0A2A2DGM5</accession>
<proteinExistence type="predicted"/>
<gene>
    <name evidence="2" type="ORF">CK936_02780</name>
</gene>